<evidence type="ECO:0000313" key="10">
    <source>
        <dbReference type="Proteomes" id="UP000633619"/>
    </source>
</evidence>
<dbReference type="SMART" id="SM00345">
    <property type="entry name" value="HTH_GNTR"/>
    <property type="match status" value="1"/>
</dbReference>
<dbReference type="Gene3D" id="1.10.10.10">
    <property type="entry name" value="Winged helix-like DNA-binding domain superfamily/Winged helix DNA-binding domain"/>
    <property type="match status" value="1"/>
</dbReference>
<dbReference type="InterPro" id="IPR004839">
    <property type="entry name" value="Aminotransferase_I/II_large"/>
</dbReference>
<keyword evidence="6" id="KW-0238">DNA-binding</keyword>
<keyword evidence="3 9" id="KW-0032">Aminotransferase</keyword>
<dbReference type="InterPro" id="IPR051446">
    <property type="entry name" value="HTH_trans_reg/aminotransferase"/>
</dbReference>
<dbReference type="InterPro" id="IPR015421">
    <property type="entry name" value="PyrdxlP-dep_Trfase_major"/>
</dbReference>
<dbReference type="GO" id="GO:0008483">
    <property type="term" value="F:transaminase activity"/>
    <property type="evidence" value="ECO:0007669"/>
    <property type="project" value="UniProtKB-KW"/>
</dbReference>
<organism evidence="9 10">
    <name type="scientific">Thermoactinomyces intermedius</name>
    <dbReference type="NCBI Taxonomy" id="2024"/>
    <lineage>
        <taxon>Bacteria</taxon>
        <taxon>Bacillati</taxon>
        <taxon>Bacillota</taxon>
        <taxon>Bacilli</taxon>
        <taxon>Bacillales</taxon>
        <taxon>Thermoactinomycetaceae</taxon>
        <taxon>Thermoactinomyces</taxon>
    </lineage>
</organism>
<protein>
    <submittedName>
        <fullName evidence="9">PLP-dependent aminotransferase family protein</fullName>
    </submittedName>
</protein>
<gene>
    <name evidence="9" type="ORF">I8U20_09125</name>
</gene>
<dbReference type="EMBL" id="JAECVW010000004">
    <property type="protein sequence ID" value="MBH8595493.1"/>
    <property type="molecule type" value="Genomic_DNA"/>
</dbReference>
<dbReference type="PANTHER" id="PTHR46577:SF1">
    <property type="entry name" value="HTH-TYPE TRANSCRIPTIONAL REGULATORY PROTEIN GABR"/>
    <property type="match status" value="1"/>
</dbReference>
<dbReference type="InterPro" id="IPR000524">
    <property type="entry name" value="Tscrpt_reg_HTH_GntR"/>
</dbReference>
<keyword evidence="9" id="KW-0808">Transferase</keyword>
<evidence type="ECO:0000313" key="9">
    <source>
        <dbReference type="EMBL" id="MBH8595493.1"/>
    </source>
</evidence>
<accession>A0A8I1A6S6</accession>
<name>A0A8I1A6S6_THEIN</name>
<evidence type="ECO:0000256" key="4">
    <source>
        <dbReference type="ARBA" id="ARBA00022898"/>
    </source>
</evidence>
<keyword evidence="7" id="KW-0804">Transcription</keyword>
<feature type="domain" description="HTH gntR-type" evidence="8">
    <location>
        <begin position="3"/>
        <end position="71"/>
    </location>
</feature>
<evidence type="ECO:0000259" key="8">
    <source>
        <dbReference type="PROSITE" id="PS50949"/>
    </source>
</evidence>
<dbReference type="Gene3D" id="3.40.640.10">
    <property type="entry name" value="Type I PLP-dependent aspartate aminotransferase-like (Major domain)"/>
    <property type="match status" value="1"/>
</dbReference>
<dbReference type="AlphaFoldDB" id="A0A8I1A6S6"/>
<dbReference type="RefSeq" id="WP_181732146.1">
    <property type="nucleotide sequence ID" value="NZ_JACEIR010000005.1"/>
</dbReference>
<evidence type="ECO:0000256" key="3">
    <source>
        <dbReference type="ARBA" id="ARBA00022576"/>
    </source>
</evidence>
<proteinExistence type="inferred from homology"/>
<dbReference type="GO" id="GO:0030170">
    <property type="term" value="F:pyridoxal phosphate binding"/>
    <property type="evidence" value="ECO:0007669"/>
    <property type="project" value="InterPro"/>
</dbReference>
<dbReference type="CDD" id="cd00609">
    <property type="entry name" value="AAT_like"/>
    <property type="match status" value="1"/>
</dbReference>
<evidence type="ECO:0000256" key="5">
    <source>
        <dbReference type="ARBA" id="ARBA00023015"/>
    </source>
</evidence>
<dbReference type="Pfam" id="PF00155">
    <property type="entry name" value="Aminotran_1_2"/>
    <property type="match status" value="1"/>
</dbReference>
<keyword evidence="4" id="KW-0663">Pyridoxal phosphate</keyword>
<sequence>MAERKYEMIKNAIKKELQSGALQPGEKLPSIRSLSARFSCNKNTVIRAYQELEKEHLIYSVPKSGYYSIRRPGVPDEDEAAEFIDFSSANPDPEIMPYKDFQHCLNRAIELYQDELFTYSDPQGFLSLRKELVKHLADYQIFTRPEQVSIVSGSQQALNLLAMMPFPNGKNVILVEQPTYHGMIRIIDALGLTAIGIRRTKKGIDLDELERHFRNNQIKFFYTMPRFHNPLGTSYDQEVKKQIAKLAAKYDVYIVEDDYLLDLETDPKNDPVFSYDLSGHTIYLKSFSKVMLPGLRMGAILLPPILTESFRLFKSACDISSATLSQAALEIYLKCGMYSRHTASMRNLYQKRMKILKEVCNLHLPPEMNVAAETGGIFGQLDLPKQLPAKEWIACLRQHHILVSSIDHCFLKTFPKVNGFRLSIIQTDKTQIEKGIRVMGELYKKQLKSKSSAFPHKTVIHWI</sequence>
<dbReference type="Proteomes" id="UP000633619">
    <property type="component" value="Unassembled WGS sequence"/>
</dbReference>
<dbReference type="Pfam" id="PF00392">
    <property type="entry name" value="GntR"/>
    <property type="match status" value="1"/>
</dbReference>
<comment type="cofactor">
    <cofactor evidence="1">
        <name>pyridoxal 5'-phosphate</name>
        <dbReference type="ChEBI" id="CHEBI:597326"/>
    </cofactor>
</comment>
<keyword evidence="10" id="KW-1185">Reference proteome</keyword>
<dbReference type="SUPFAM" id="SSF46785">
    <property type="entry name" value="Winged helix' DNA-binding domain"/>
    <property type="match status" value="1"/>
</dbReference>
<dbReference type="GO" id="GO:0003700">
    <property type="term" value="F:DNA-binding transcription factor activity"/>
    <property type="evidence" value="ECO:0007669"/>
    <property type="project" value="InterPro"/>
</dbReference>
<evidence type="ECO:0000256" key="1">
    <source>
        <dbReference type="ARBA" id="ARBA00001933"/>
    </source>
</evidence>
<reference evidence="9 10" key="1">
    <citation type="submission" date="2020-12" db="EMBL/GenBank/DDBJ databases">
        <title>WGS of Thermoactinomyces spp.</title>
        <authorList>
            <person name="Cheng K."/>
        </authorList>
    </citation>
    <scope>NUCLEOTIDE SEQUENCE [LARGE SCALE GENOMIC DNA]</scope>
    <source>
        <strain evidence="10">CICC 10671\DSM 43846</strain>
    </source>
</reference>
<keyword evidence="5" id="KW-0805">Transcription regulation</keyword>
<dbReference type="InterPro" id="IPR015424">
    <property type="entry name" value="PyrdxlP-dep_Trfase"/>
</dbReference>
<evidence type="ECO:0000256" key="7">
    <source>
        <dbReference type="ARBA" id="ARBA00023163"/>
    </source>
</evidence>
<dbReference type="InterPro" id="IPR036388">
    <property type="entry name" value="WH-like_DNA-bd_sf"/>
</dbReference>
<evidence type="ECO:0000256" key="2">
    <source>
        <dbReference type="ARBA" id="ARBA00005384"/>
    </source>
</evidence>
<dbReference type="GO" id="GO:0003677">
    <property type="term" value="F:DNA binding"/>
    <property type="evidence" value="ECO:0007669"/>
    <property type="project" value="UniProtKB-KW"/>
</dbReference>
<comment type="caution">
    <text evidence="9">The sequence shown here is derived from an EMBL/GenBank/DDBJ whole genome shotgun (WGS) entry which is preliminary data.</text>
</comment>
<dbReference type="SUPFAM" id="SSF53383">
    <property type="entry name" value="PLP-dependent transferases"/>
    <property type="match status" value="1"/>
</dbReference>
<evidence type="ECO:0000256" key="6">
    <source>
        <dbReference type="ARBA" id="ARBA00023125"/>
    </source>
</evidence>
<dbReference type="CDD" id="cd07377">
    <property type="entry name" value="WHTH_GntR"/>
    <property type="match status" value="1"/>
</dbReference>
<dbReference type="PANTHER" id="PTHR46577">
    <property type="entry name" value="HTH-TYPE TRANSCRIPTIONAL REGULATORY PROTEIN GABR"/>
    <property type="match status" value="1"/>
</dbReference>
<comment type="similarity">
    <text evidence="2">In the C-terminal section; belongs to the class-I pyridoxal-phosphate-dependent aminotransferase family.</text>
</comment>
<dbReference type="InterPro" id="IPR036390">
    <property type="entry name" value="WH_DNA-bd_sf"/>
</dbReference>
<dbReference type="PROSITE" id="PS50949">
    <property type="entry name" value="HTH_GNTR"/>
    <property type="match status" value="1"/>
</dbReference>